<reference evidence="2 3" key="1">
    <citation type="journal article" date="2015" name="Fungal Genet. Biol.">
        <title>Evolution of novel wood decay mechanisms in Agaricales revealed by the genome sequences of Fistulina hepatica and Cylindrobasidium torrendii.</title>
        <authorList>
            <person name="Floudas D."/>
            <person name="Held B.W."/>
            <person name="Riley R."/>
            <person name="Nagy L.G."/>
            <person name="Koehler G."/>
            <person name="Ransdell A.S."/>
            <person name="Younus H."/>
            <person name="Chow J."/>
            <person name="Chiniquy J."/>
            <person name="Lipzen A."/>
            <person name="Tritt A."/>
            <person name="Sun H."/>
            <person name="Haridas S."/>
            <person name="LaButti K."/>
            <person name="Ohm R.A."/>
            <person name="Kues U."/>
            <person name="Blanchette R.A."/>
            <person name="Grigoriev I.V."/>
            <person name="Minto R.E."/>
            <person name="Hibbett D.S."/>
        </authorList>
    </citation>
    <scope>NUCLEOTIDE SEQUENCE [LARGE SCALE GENOMIC DNA]</scope>
    <source>
        <strain evidence="2 3">FP15055 ss-10</strain>
    </source>
</reference>
<feature type="chain" id="PRO_5002316909" evidence="1">
    <location>
        <begin position="29"/>
        <end position="223"/>
    </location>
</feature>
<organism evidence="2 3">
    <name type="scientific">Cylindrobasidium torrendii FP15055 ss-10</name>
    <dbReference type="NCBI Taxonomy" id="1314674"/>
    <lineage>
        <taxon>Eukaryota</taxon>
        <taxon>Fungi</taxon>
        <taxon>Dikarya</taxon>
        <taxon>Basidiomycota</taxon>
        <taxon>Agaricomycotina</taxon>
        <taxon>Agaricomycetes</taxon>
        <taxon>Agaricomycetidae</taxon>
        <taxon>Agaricales</taxon>
        <taxon>Marasmiineae</taxon>
        <taxon>Physalacriaceae</taxon>
        <taxon>Cylindrobasidium</taxon>
    </lineage>
</organism>
<protein>
    <submittedName>
        <fullName evidence="2">Uncharacterized protein</fullName>
    </submittedName>
</protein>
<keyword evidence="1" id="KW-0732">Signal</keyword>
<dbReference type="AlphaFoldDB" id="A0A0D7B715"/>
<feature type="signal peptide" evidence="1">
    <location>
        <begin position="1"/>
        <end position="28"/>
    </location>
</feature>
<proteinExistence type="predicted"/>
<keyword evidence="3" id="KW-1185">Reference proteome</keyword>
<evidence type="ECO:0000256" key="1">
    <source>
        <dbReference type="SAM" id="SignalP"/>
    </source>
</evidence>
<accession>A0A0D7B715</accession>
<evidence type="ECO:0000313" key="2">
    <source>
        <dbReference type="EMBL" id="KIY66338.1"/>
    </source>
</evidence>
<dbReference type="OrthoDB" id="2575973at2759"/>
<gene>
    <name evidence="2" type="ORF">CYLTODRAFT_444765</name>
</gene>
<name>A0A0D7B715_9AGAR</name>
<evidence type="ECO:0000313" key="3">
    <source>
        <dbReference type="Proteomes" id="UP000054007"/>
    </source>
</evidence>
<sequence length="223" mass="21928">MFFSRVAAAFTMGSALFASAAPTPYARGVEVDVKVQVSDVLNELISVTSSVLPQLSAVTDITEETVLPLVQQLTDALGSAASALGGIPGAPSVSGASSAVAGATSAAGSVVSSATSVASSAVASATSATSTITSRDGKEEVAQLLSTVLTDVSNTLNPILGDLNKIPAVAELLKTLSPVLNTVLTTVDGLLPGVVSLVSGLVGPVVDLLKGLGLGDVLSLLGL</sequence>
<dbReference type="Proteomes" id="UP000054007">
    <property type="component" value="Unassembled WGS sequence"/>
</dbReference>
<dbReference type="EMBL" id="KN880558">
    <property type="protein sequence ID" value="KIY66338.1"/>
    <property type="molecule type" value="Genomic_DNA"/>
</dbReference>